<keyword evidence="3" id="KW-0413">Isomerase</keyword>
<organism evidence="3 4">
    <name type="scientific">Dinghuibacter silviterrae</name>
    <dbReference type="NCBI Taxonomy" id="1539049"/>
    <lineage>
        <taxon>Bacteria</taxon>
        <taxon>Pseudomonadati</taxon>
        <taxon>Bacteroidota</taxon>
        <taxon>Chitinophagia</taxon>
        <taxon>Chitinophagales</taxon>
        <taxon>Chitinophagaceae</taxon>
        <taxon>Dinghuibacter</taxon>
    </lineage>
</organism>
<sequence length="156" mass="17195">MYKILLLLTLWAATTRAQGGPTAAAGPATPAPRQAPSDDGAIRQVLAQQVTAWNNADVTAFMQGYWQSDSLIFIGPKGPNYGWQPVLDHYKKVYPDKVAMGTLTFSNLVLKRLSGDYYFVIGAWHLTRTNGDLGGQFTLLFHKINGNWKIVVDHTS</sequence>
<accession>A0A4R8DQP1</accession>
<dbReference type="OrthoDB" id="120856at2"/>
<keyword evidence="1" id="KW-0732">Signal</keyword>
<feature type="signal peptide" evidence="1">
    <location>
        <begin position="1"/>
        <end position="19"/>
    </location>
</feature>
<dbReference type="SUPFAM" id="SSF54427">
    <property type="entry name" value="NTF2-like"/>
    <property type="match status" value="1"/>
</dbReference>
<proteinExistence type="predicted"/>
<dbReference type="InterPro" id="IPR032710">
    <property type="entry name" value="NTF2-like_dom_sf"/>
</dbReference>
<reference evidence="3 4" key="1">
    <citation type="submission" date="2019-03" db="EMBL/GenBank/DDBJ databases">
        <title>Genomic Encyclopedia of Type Strains, Phase IV (KMG-IV): sequencing the most valuable type-strain genomes for metagenomic binning, comparative biology and taxonomic classification.</title>
        <authorList>
            <person name="Goeker M."/>
        </authorList>
    </citation>
    <scope>NUCLEOTIDE SEQUENCE [LARGE SCALE GENOMIC DNA]</scope>
    <source>
        <strain evidence="3 4">DSM 100059</strain>
    </source>
</reference>
<evidence type="ECO:0000313" key="4">
    <source>
        <dbReference type="Proteomes" id="UP000294498"/>
    </source>
</evidence>
<dbReference type="InterPro" id="IPR027843">
    <property type="entry name" value="DUF4440"/>
</dbReference>
<dbReference type="Gene3D" id="3.10.450.50">
    <property type="match status" value="1"/>
</dbReference>
<name>A0A4R8DQP1_9BACT</name>
<dbReference type="RefSeq" id="WP_133990482.1">
    <property type="nucleotide sequence ID" value="NZ_SODV01000001.1"/>
</dbReference>
<comment type="caution">
    <text evidence="3">The sequence shown here is derived from an EMBL/GenBank/DDBJ whole genome shotgun (WGS) entry which is preliminary data.</text>
</comment>
<protein>
    <submittedName>
        <fullName evidence="3">Ketosteroid isomerase-like protein</fullName>
    </submittedName>
</protein>
<evidence type="ECO:0000256" key="1">
    <source>
        <dbReference type="SAM" id="SignalP"/>
    </source>
</evidence>
<dbReference type="GO" id="GO:0016853">
    <property type="term" value="F:isomerase activity"/>
    <property type="evidence" value="ECO:0007669"/>
    <property type="project" value="UniProtKB-KW"/>
</dbReference>
<gene>
    <name evidence="3" type="ORF">EDB95_0636</name>
</gene>
<feature type="domain" description="DUF4440" evidence="2">
    <location>
        <begin position="42"/>
        <end position="150"/>
    </location>
</feature>
<evidence type="ECO:0000259" key="2">
    <source>
        <dbReference type="Pfam" id="PF14534"/>
    </source>
</evidence>
<evidence type="ECO:0000313" key="3">
    <source>
        <dbReference type="EMBL" id="TDW99626.1"/>
    </source>
</evidence>
<dbReference type="Proteomes" id="UP000294498">
    <property type="component" value="Unassembled WGS sequence"/>
</dbReference>
<dbReference type="AlphaFoldDB" id="A0A4R8DQP1"/>
<feature type="chain" id="PRO_5020256031" evidence="1">
    <location>
        <begin position="20"/>
        <end position="156"/>
    </location>
</feature>
<dbReference type="Pfam" id="PF14534">
    <property type="entry name" value="DUF4440"/>
    <property type="match status" value="1"/>
</dbReference>
<keyword evidence="4" id="KW-1185">Reference proteome</keyword>
<dbReference type="EMBL" id="SODV01000001">
    <property type="protein sequence ID" value="TDW99626.1"/>
    <property type="molecule type" value="Genomic_DNA"/>
</dbReference>